<dbReference type="PANTHER" id="PTHR11011:SF116">
    <property type="entry name" value="FATTY ACYL-COA REDUCTASE CG5065-RELATED"/>
    <property type="match status" value="1"/>
</dbReference>
<evidence type="ECO:0000256" key="2">
    <source>
        <dbReference type="ARBA" id="ARBA00022516"/>
    </source>
</evidence>
<keyword evidence="4" id="KW-0472">Membrane</keyword>
<proteinExistence type="inferred from homology"/>
<dbReference type="GO" id="GO:0005777">
    <property type="term" value="C:peroxisome"/>
    <property type="evidence" value="ECO:0007669"/>
    <property type="project" value="TreeGrafter"/>
</dbReference>
<comment type="catalytic activity">
    <reaction evidence="4">
        <text>a long-chain fatty acyl-CoA + 2 NADPH + 2 H(+) = a long-chain primary fatty alcohol + 2 NADP(+) + CoA</text>
        <dbReference type="Rhea" id="RHEA:52716"/>
        <dbReference type="ChEBI" id="CHEBI:15378"/>
        <dbReference type="ChEBI" id="CHEBI:57287"/>
        <dbReference type="ChEBI" id="CHEBI:57783"/>
        <dbReference type="ChEBI" id="CHEBI:58349"/>
        <dbReference type="ChEBI" id="CHEBI:77396"/>
        <dbReference type="ChEBI" id="CHEBI:83139"/>
        <dbReference type="EC" id="1.2.1.84"/>
    </reaction>
</comment>
<keyword evidence="8" id="KW-1185">Reference proteome</keyword>
<dbReference type="CDD" id="cd05236">
    <property type="entry name" value="FAR-N_SDR_e"/>
    <property type="match status" value="1"/>
</dbReference>
<dbReference type="InterPro" id="IPR013120">
    <property type="entry name" value="FAR_NAD-bd"/>
</dbReference>
<evidence type="ECO:0000259" key="5">
    <source>
        <dbReference type="Pfam" id="PF03015"/>
    </source>
</evidence>
<dbReference type="EMBL" id="JADBJN010000002">
    <property type="protein sequence ID" value="KAG5676073.1"/>
    <property type="molecule type" value="Genomic_DNA"/>
</dbReference>
<dbReference type="Gene3D" id="3.40.50.720">
    <property type="entry name" value="NAD(P)-binding Rossmann-like Domain"/>
    <property type="match status" value="1"/>
</dbReference>
<comment type="function">
    <text evidence="4">Catalyzes the reduction of fatty acyl-CoA to fatty alcohols.</text>
</comment>
<evidence type="ECO:0000313" key="8">
    <source>
        <dbReference type="Proteomes" id="UP001107558"/>
    </source>
</evidence>
<dbReference type="OrthoDB" id="429813at2759"/>
<feature type="transmembrane region" description="Helical" evidence="4">
    <location>
        <begin position="510"/>
        <end position="526"/>
    </location>
</feature>
<dbReference type="AlphaFoldDB" id="A0A9J6C1K7"/>
<dbReference type="SUPFAM" id="SSF51735">
    <property type="entry name" value="NAD(P)-binding Rossmann-fold domains"/>
    <property type="match status" value="1"/>
</dbReference>
<keyword evidence="4" id="KW-1133">Transmembrane helix</keyword>
<dbReference type="Pfam" id="PF07993">
    <property type="entry name" value="NAD_binding_4"/>
    <property type="match status" value="1"/>
</dbReference>
<reference evidence="7" key="1">
    <citation type="submission" date="2021-03" db="EMBL/GenBank/DDBJ databases">
        <title>Chromosome level genome of the anhydrobiotic midge Polypedilum vanderplanki.</title>
        <authorList>
            <person name="Yoshida Y."/>
            <person name="Kikawada T."/>
            <person name="Gusev O."/>
        </authorList>
    </citation>
    <scope>NUCLEOTIDE SEQUENCE</scope>
    <source>
        <strain evidence="7">NIAS01</strain>
        <tissue evidence="7">Whole body or cell culture</tissue>
    </source>
</reference>
<dbReference type="GO" id="GO:0080019">
    <property type="term" value="F:alcohol-forming very long-chain fatty acyl-CoA reductase activity"/>
    <property type="evidence" value="ECO:0007669"/>
    <property type="project" value="InterPro"/>
</dbReference>
<gene>
    <name evidence="7" type="ORF">PVAND_005927</name>
</gene>
<dbReference type="EC" id="1.2.1.84" evidence="4"/>
<keyword evidence="4" id="KW-0521">NADP</keyword>
<comment type="similarity">
    <text evidence="1 4">Belongs to the fatty acyl-CoA reductase family.</text>
</comment>
<organism evidence="7 8">
    <name type="scientific">Polypedilum vanderplanki</name>
    <name type="common">Sleeping chironomid midge</name>
    <dbReference type="NCBI Taxonomy" id="319348"/>
    <lineage>
        <taxon>Eukaryota</taxon>
        <taxon>Metazoa</taxon>
        <taxon>Ecdysozoa</taxon>
        <taxon>Arthropoda</taxon>
        <taxon>Hexapoda</taxon>
        <taxon>Insecta</taxon>
        <taxon>Pterygota</taxon>
        <taxon>Neoptera</taxon>
        <taxon>Endopterygota</taxon>
        <taxon>Diptera</taxon>
        <taxon>Nematocera</taxon>
        <taxon>Chironomoidea</taxon>
        <taxon>Chironomidae</taxon>
        <taxon>Chironominae</taxon>
        <taxon>Polypedilum</taxon>
        <taxon>Polypedilum</taxon>
    </lineage>
</organism>
<evidence type="ECO:0000256" key="4">
    <source>
        <dbReference type="RuleBase" id="RU363097"/>
    </source>
</evidence>
<feature type="domain" description="Fatty acyl-CoA reductase C-terminal" evidence="5">
    <location>
        <begin position="375"/>
        <end position="469"/>
    </location>
</feature>
<feature type="transmembrane region" description="Helical" evidence="4">
    <location>
        <begin position="366"/>
        <end position="385"/>
    </location>
</feature>
<keyword evidence="4" id="KW-0560">Oxidoreductase</keyword>
<dbReference type="PANTHER" id="PTHR11011">
    <property type="entry name" value="MALE STERILITY PROTEIN 2-RELATED"/>
    <property type="match status" value="1"/>
</dbReference>
<dbReference type="GO" id="GO:0102965">
    <property type="term" value="F:alcohol-forming long-chain fatty acyl-CoA reductase activity"/>
    <property type="evidence" value="ECO:0007669"/>
    <property type="project" value="UniProtKB-EC"/>
</dbReference>
<dbReference type="InterPro" id="IPR033640">
    <property type="entry name" value="FAR_C"/>
</dbReference>
<evidence type="ECO:0000256" key="1">
    <source>
        <dbReference type="ARBA" id="ARBA00005928"/>
    </source>
</evidence>
<name>A0A9J6C1K7_POLVA</name>
<evidence type="ECO:0000256" key="3">
    <source>
        <dbReference type="ARBA" id="ARBA00023098"/>
    </source>
</evidence>
<comment type="caution">
    <text evidence="7">The sequence shown here is derived from an EMBL/GenBank/DDBJ whole genome shotgun (WGS) entry which is preliminary data.</text>
</comment>
<evidence type="ECO:0000313" key="7">
    <source>
        <dbReference type="EMBL" id="KAG5676073.1"/>
    </source>
</evidence>
<dbReference type="CDD" id="cd09071">
    <property type="entry name" value="FAR_C"/>
    <property type="match status" value="1"/>
</dbReference>
<sequence length="527" mass="60955">MEENILLKETKQKDEKCSIADFLAEQTIFITGATGFLGQVLLHQLLQATPKIKKIFVLVRAKNGHSADDRIKKLMSKSLFDELDDETKAKVLPAVGELSEADFAFKNQLLETLLNEVNIVYHVAATIKFNTFIGEAIKINLIGTQVAIEFTKKLRHLKSFIYVSTAFCNSCYFNQGIQEKVYEAEYDPYNMIKLVTDNPNYKNDLPKLGTDELKELLKIHPNTYTFTKQLAENLIKKELEGYPAGIIRPSVVYGTYKSIPGWVGSANNGHIGFVAGFSKGLFRTMGGDPKMIIDIIPCDYVVNSTIVLSWYVGTRTLKEVEVIHCTSGDINPLTFGEYCTMLNNATRKHPNDFIICQPKVKVRNGLRYQLFIFLFHFIPALIFWLPEHFLAFRKPPRKTIDYVRIFNNGIKAFDYFVNKNFHYQMSNALRILDCLNAEDALEYNYNVKYCDWKEYMEVQIKGMRYFFYRESKETTKWHRIMYYMYGVVQFLWYVVGFFIINIVLSTFIDPTISSIIAICILIFIKWL</sequence>
<dbReference type="Pfam" id="PF03015">
    <property type="entry name" value="Sterile"/>
    <property type="match status" value="1"/>
</dbReference>
<feature type="domain" description="Thioester reductase (TE)" evidence="6">
    <location>
        <begin position="30"/>
        <end position="304"/>
    </location>
</feature>
<keyword evidence="4" id="KW-0812">Transmembrane</keyword>
<dbReference type="Proteomes" id="UP001107558">
    <property type="component" value="Chromosome 2"/>
</dbReference>
<keyword evidence="3 4" id="KW-0443">Lipid metabolism</keyword>
<keyword evidence="2 4" id="KW-0444">Lipid biosynthesis</keyword>
<dbReference type="GO" id="GO:0035336">
    <property type="term" value="P:long-chain fatty-acyl-CoA metabolic process"/>
    <property type="evidence" value="ECO:0007669"/>
    <property type="project" value="TreeGrafter"/>
</dbReference>
<accession>A0A9J6C1K7</accession>
<protein>
    <recommendedName>
        <fullName evidence="4">Fatty acyl-CoA reductase</fullName>
        <ecNumber evidence="4">1.2.1.84</ecNumber>
    </recommendedName>
</protein>
<evidence type="ECO:0000259" key="6">
    <source>
        <dbReference type="Pfam" id="PF07993"/>
    </source>
</evidence>
<dbReference type="InterPro" id="IPR036291">
    <property type="entry name" value="NAD(P)-bd_dom_sf"/>
</dbReference>
<feature type="transmembrane region" description="Helical" evidence="4">
    <location>
        <begin position="482"/>
        <end position="504"/>
    </location>
</feature>
<dbReference type="InterPro" id="IPR026055">
    <property type="entry name" value="FAR"/>
</dbReference>